<dbReference type="KEGG" id="cput:CONPUDRAFT_71616"/>
<gene>
    <name evidence="1" type="ORF">CONPUDRAFT_71616</name>
</gene>
<evidence type="ECO:0000313" key="1">
    <source>
        <dbReference type="EMBL" id="EIW82957.1"/>
    </source>
</evidence>
<dbReference type="OrthoDB" id="3013323at2759"/>
<dbReference type="RefSeq" id="XP_007766446.1">
    <property type="nucleotide sequence ID" value="XM_007768256.1"/>
</dbReference>
<accession>A0A5M3MVC0</accession>
<protein>
    <submittedName>
        <fullName evidence="1">Uncharacterized protein</fullName>
    </submittedName>
</protein>
<dbReference type="Proteomes" id="UP000053558">
    <property type="component" value="Unassembled WGS sequence"/>
</dbReference>
<organism evidence="1 2">
    <name type="scientific">Coniophora puteana (strain RWD-64-598)</name>
    <name type="common">Brown rot fungus</name>
    <dbReference type="NCBI Taxonomy" id="741705"/>
    <lineage>
        <taxon>Eukaryota</taxon>
        <taxon>Fungi</taxon>
        <taxon>Dikarya</taxon>
        <taxon>Basidiomycota</taxon>
        <taxon>Agaricomycotina</taxon>
        <taxon>Agaricomycetes</taxon>
        <taxon>Agaricomycetidae</taxon>
        <taxon>Boletales</taxon>
        <taxon>Coniophorineae</taxon>
        <taxon>Coniophoraceae</taxon>
        <taxon>Coniophora</taxon>
    </lineage>
</organism>
<dbReference type="EMBL" id="JH711576">
    <property type="protein sequence ID" value="EIW82957.1"/>
    <property type="molecule type" value="Genomic_DNA"/>
</dbReference>
<name>A0A5M3MVC0_CONPW</name>
<dbReference type="AlphaFoldDB" id="A0A5M3MVC0"/>
<proteinExistence type="predicted"/>
<evidence type="ECO:0000313" key="2">
    <source>
        <dbReference type="Proteomes" id="UP000053558"/>
    </source>
</evidence>
<sequence>MAATAGLLHEFAVLTLYGIIISGPYMRKVCGAGKKTRTYWLSLDMSLRQLSMVANGRTLMHIQATDGDLPHLLGVLVAFLKGALNGWEHFSSGILEDGAIAALSDIERVNGWMPSTNDMNEGMLGTFWVHQKLKPSTTQHQFNAKMMKELAYYKAKTVFEQCQKQAKTANATANRQKCLDSVELILDEAKIRTLTSKELDDQLDLHRWLVKGLTMKKDLKLKDDKFKVVIAELSIIVEAGVTFSGGKDAGAD</sequence>
<reference evidence="2" key="1">
    <citation type="journal article" date="2012" name="Science">
        <title>The Paleozoic origin of enzymatic lignin decomposition reconstructed from 31 fungal genomes.</title>
        <authorList>
            <person name="Floudas D."/>
            <person name="Binder M."/>
            <person name="Riley R."/>
            <person name="Barry K."/>
            <person name="Blanchette R.A."/>
            <person name="Henrissat B."/>
            <person name="Martinez A.T."/>
            <person name="Otillar R."/>
            <person name="Spatafora J.W."/>
            <person name="Yadav J.S."/>
            <person name="Aerts A."/>
            <person name="Benoit I."/>
            <person name="Boyd A."/>
            <person name="Carlson A."/>
            <person name="Copeland A."/>
            <person name="Coutinho P.M."/>
            <person name="de Vries R.P."/>
            <person name="Ferreira P."/>
            <person name="Findley K."/>
            <person name="Foster B."/>
            <person name="Gaskell J."/>
            <person name="Glotzer D."/>
            <person name="Gorecki P."/>
            <person name="Heitman J."/>
            <person name="Hesse C."/>
            <person name="Hori C."/>
            <person name="Igarashi K."/>
            <person name="Jurgens J.A."/>
            <person name="Kallen N."/>
            <person name="Kersten P."/>
            <person name="Kohler A."/>
            <person name="Kuees U."/>
            <person name="Kumar T.K.A."/>
            <person name="Kuo A."/>
            <person name="LaButti K."/>
            <person name="Larrondo L.F."/>
            <person name="Lindquist E."/>
            <person name="Ling A."/>
            <person name="Lombard V."/>
            <person name="Lucas S."/>
            <person name="Lundell T."/>
            <person name="Martin R."/>
            <person name="McLaughlin D.J."/>
            <person name="Morgenstern I."/>
            <person name="Morin E."/>
            <person name="Murat C."/>
            <person name="Nagy L.G."/>
            <person name="Nolan M."/>
            <person name="Ohm R.A."/>
            <person name="Patyshakuliyeva A."/>
            <person name="Rokas A."/>
            <person name="Ruiz-Duenas F.J."/>
            <person name="Sabat G."/>
            <person name="Salamov A."/>
            <person name="Samejima M."/>
            <person name="Schmutz J."/>
            <person name="Slot J.C."/>
            <person name="St John F."/>
            <person name="Stenlid J."/>
            <person name="Sun H."/>
            <person name="Sun S."/>
            <person name="Syed K."/>
            <person name="Tsang A."/>
            <person name="Wiebenga A."/>
            <person name="Young D."/>
            <person name="Pisabarro A."/>
            <person name="Eastwood D.C."/>
            <person name="Martin F."/>
            <person name="Cullen D."/>
            <person name="Grigoriev I.V."/>
            <person name="Hibbett D.S."/>
        </authorList>
    </citation>
    <scope>NUCLEOTIDE SEQUENCE [LARGE SCALE GENOMIC DNA]</scope>
    <source>
        <strain evidence="2">RWD-64-598 SS2</strain>
    </source>
</reference>
<dbReference type="GeneID" id="19208946"/>
<comment type="caution">
    <text evidence="1">The sequence shown here is derived from an EMBL/GenBank/DDBJ whole genome shotgun (WGS) entry which is preliminary data.</text>
</comment>
<keyword evidence="2" id="KW-1185">Reference proteome</keyword>